<dbReference type="STRING" id="1555241.A0A4P9XAN7"/>
<accession>A0A4P9XAN7</accession>
<dbReference type="GO" id="GO:0006606">
    <property type="term" value="P:protein import into nucleus"/>
    <property type="evidence" value="ECO:0007669"/>
    <property type="project" value="TreeGrafter"/>
</dbReference>
<evidence type="ECO:0000313" key="3">
    <source>
        <dbReference type="EMBL" id="RKP02428.1"/>
    </source>
</evidence>
<gene>
    <name evidence="3" type="ORF">CXG81DRAFT_24891</name>
</gene>
<feature type="region of interest" description="Disordered" evidence="2">
    <location>
        <begin position="814"/>
        <end position="837"/>
    </location>
</feature>
<name>A0A4P9XAN7_9FUNG</name>
<feature type="compositionally biased region" description="Basic and acidic residues" evidence="2">
    <location>
        <begin position="818"/>
        <end position="829"/>
    </location>
</feature>
<feature type="region of interest" description="Disordered" evidence="2">
    <location>
        <begin position="367"/>
        <end position="395"/>
    </location>
</feature>
<dbReference type="PANTHER" id="PTHR13347:SF1">
    <property type="entry name" value="HEAT REPEAT-CONTAINING PROTEIN 3"/>
    <property type="match status" value="1"/>
</dbReference>
<dbReference type="GO" id="GO:0051082">
    <property type="term" value="F:unfolded protein binding"/>
    <property type="evidence" value="ECO:0007669"/>
    <property type="project" value="TreeGrafter"/>
</dbReference>
<evidence type="ECO:0000256" key="1">
    <source>
        <dbReference type="ARBA" id="ARBA00049983"/>
    </source>
</evidence>
<dbReference type="SUPFAM" id="SSF48371">
    <property type="entry name" value="ARM repeat"/>
    <property type="match status" value="1"/>
</dbReference>
<dbReference type="PANTHER" id="PTHR13347">
    <property type="entry name" value="HEAT REPEAT-CONTAINING PROTEIN 3"/>
    <property type="match status" value="1"/>
</dbReference>
<dbReference type="EMBL" id="ML014143">
    <property type="protein sequence ID" value="RKP02428.1"/>
    <property type="molecule type" value="Genomic_DNA"/>
</dbReference>
<feature type="region of interest" description="Disordered" evidence="2">
    <location>
        <begin position="1"/>
        <end position="24"/>
    </location>
</feature>
<dbReference type="GO" id="GO:0042273">
    <property type="term" value="P:ribosomal large subunit biogenesis"/>
    <property type="evidence" value="ECO:0007669"/>
    <property type="project" value="TreeGrafter"/>
</dbReference>
<evidence type="ECO:0000313" key="4">
    <source>
        <dbReference type="Proteomes" id="UP000274922"/>
    </source>
</evidence>
<evidence type="ECO:0000256" key="2">
    <source>
        <dbReference type="SAM" id="MobiDB-lite"/>
    </source>
</evidence>
<sequence length="863" mass="87191">MGRAQRKRMLARRQHRTDPSGLGPAAVAAADAAAAADGDDLALADGAQFSLPMQDAAPQDAAKLVKQIADGGVSESERAWAATSITNLLFDPSARTALLAAGLLPALSRALADPVVEVVANAAGALRVLLAQDEALAQPLVQHCVLLPIIDHIKQLVLHLTETRQAAAASPAATDTATAPATAPAAADAERVAAVATCIDVVAALFQTHATLVADATRGKAPLEHLVPGLFALLPLVQPLRASAATDAATDAETAFATAVAPLQTAVMEALLVLCEGNPDALRHRVPPQTAQFLEAALAGAHAAEARVLVAALAHAAAALPAAAQPGVLDAVAAQLTADIPVLLAPLREAWTQRAAARQADDVAAAAGATDAPDADEAMGASAAGETDGAADGAARPLRPHARMHARQTATYRAEEAVAQAEHRVLKTLASSALALELLAGLIGDDATSATAPASGAAASADADADADDGWDDVEDDAMETETDDLVAGADRGMVPETTLRARAAQSPSTLFAAATCAAIAARLQQWAQDAAMALAPAAAAADAATADAAAAATPAGGLSRGVADALADVLERVLGALNNLLRHPTAWLAAASPPALWSALALSLTAVPVTLRPELAVAAACGLDALTAAAHAQTAAPDQPLTDWASGLQIPSGMQQHLLDWVAGAVAAIAPPATTPAPTSASPPPLPFAAKPHLAHVLGVLGQTPAVEANRAIGTCLMTALLHATVHVTRAPAAATAAAAAASAAPAASADPTASDDACAAFVAGLLDALYSIYADAQFPYDLPVFVEGGMLAQLRQVRGPLTRWHRRLVVAQRRQRTADGGRRRRDAEEDEEATRGTAALSDALVNLKAFIDYKQGERPGA</sequence>
<dbReference type="InterPro" id="IPR052616">
    <property type="entry name" value="SYO1-like"/>
</dbReference>
<feature type="region of interest" description="Disordered" evidence="2">
    <location>
        <begin position="451"/>
        <end position="474"/>
    </location>
</feature>
<dbReference type="Gene3D" id="1.25.10.10">
    <property type="entry name" value="Leucine-rich Repeat Variant"/>
    <property type="match status" value="1"/>
</dbReference>
<proteinExistence type="inferred from homology"/>
<keyword evidence="4" id="KW-1185">Reference proteome</keyword>
<dbReference type="InterPro" id="IPR016024">
    <property type="entry name" value="ARM-type_fold"/>
</dbReference>
<dbReference type="AlphaFoldDB" id="A0A4P9XAN7"/>
<dbReference type="InterPro" id="IPR011989">
    <property type="entry name" value="ARM-like"/>
</dbReference>
<dbReference type="OrthoDB" id="2158829at2759"/>
<evidence type="ECO:0008006" key="5">
    <source>
        <dbReference type="Google" id="ProtNLM"/>
    </source>
</evidence>
<feature type="compositionally biased region" description="Acidic residues" evidence="2">
    <location>
        <begin position="463"/>
        <end position="474"/>
    </location>
</feature>
<dbReference type="Proteomes" id="UP000274922">
    <property type="component" value="Unassembled WGS sequence"/>
</dbReference>
<reference evidence="4" key="1">
    <citation type="journal article" date="2018" name="Nat. Microbiol.">
        <title>Leveraging single-cell genomics to expand the fungal tree of life.</title>
        <authorList>
            <person name="Ahrendt S.R."/>
            <person name="Quandt C.A."/>
            <person name="Ciobanu D."/>
            <person name="Clum A."/>
            <person name="Salamov A."/>
            <person name="Andreopoulos B."/>
            <person name="Cheng J.F."/>
            <person name="Woyke T."/>
            <person name="Pelin A."/>
            <person name="Henrissat B."/>
            <person name="Reynolds N.K."/>
            <person name="Benny G.L."/>
            <person name="Smith M.E."/>
            <person name="James T.Y."/>
            <person name="Grigoriev I.V."/>
        </authorList>
    </citation>
    <scope>NUCLEOTIDE SEQUENCE [LARGE SCALE GENOMIC DNA]</scope>
    <source>
        <strain evidence="4">ATCC 52028</strain>
    </source>
</reference>
<feature type="compositionally biased region" description="Low complexity" evidence="2">
    <location>
        <begin position="451"/>
        <end position="462"/>
    </location>
</feature>
<feature type="compositionally biased region" description="Basic residues" evidence="2">
    <location>
        <begin position="1"/>
        <end position="15"/>
    </location>
</feature>
<protein>
    <recommendedName>
        <fullName evidence="5">ARM repeat-containing protein</fullName>
    </recommendedName>
</protein>
<comment type="similarity">
    <text evidence="1">Belongs to the nuclear import and ribosome assembly adapter family.</text>
</comment>
<organism evidence="3 4">
    <name type="scientific">Caulochytrium protostelioides</name>
    <dbReference type="NCBI Taxonomy" id="1555241"/>
    <lineage>
        <taxon>Eukaryota</taxon>
        <taxon>Fungi</taxon>
        <taxon>Fungi incertae sedis</taxon>
        <taxon>Chytridiomycota</taxon>
        <taxon>Chytridiomycota incertae sedis</taxon>
        <taxon>Chytridiomycetes</taxon>
        <taxon>Caulochytriales</taxon>
        <taxon>Caulochytriaceae</taxon>
        <taxon>Caulochytrium</taxon>
    </lineage>
</organism>